<evidence type="ECO:0000313" key="2">
    <source>
        <dbReference type="EMBL" id="VAW11448.1"/>
    </source>
</evidence>
<dbReference type="SUPFAM" id="SSF50199">
    <property type="entry name" value="Staphylococcal nuclease"/>
    <property type="match status" value="1"/>
</dbReference>
<name>A0A3B0T0M6_9ZZZZ</name>
<proteinExistence type="predicted"/>
<sequence length="177" mass="20652">SHYRVLIPIQNKQEREFYTKMVTEQRLTRDQLLKAVKEDRYTKSLKDDFDADEIVTLKRPKDPMYLYKAKVERVIDGDTLLLHIDLGFGVLKVQRVRLAEIDTPEIKTEKGKEASRYVLEVLGKVDFVMVQTNKIDIYGRYVGHVFYSTETGDKEKIFLEGKYLNQELLDVGMAQSV</sequence>
<feature type="non-terminal residue" evidence="2">
    <location>
        <position position="1"/>
    </location>
</feature>
<organism evidence="2">
    <name type="scientific">hydrothermal vent metagenome</name>
    <dbReference type="NCBI Taxonomy" id="652676"/>
    <lineage>
        <taxon>unclassified sequences</taxon>
        <taxon>metagenomes</taxon>
        <taxon>ecological metagenomes</taxon>
    </lineage>
</organism>
<accession>A0A3B0T0M6</accession>
<evidence type="ECO:0000259" key="1">
    <source>
        <dbReference type="PROSITE" id="PS50830"/>
    </source>
</evidence>
<gene>
    <name evidence="2" type="ORF">MNBD_BACTEROID05-961</name>
</gene>
<protein>
    <recommendedName>
        <fullName evidence="1">TNase-like domain-containing protein</fullName>
    </recommendedName>
</protein>
<dbReference type="PROSITE" id="PS50830">
    <property type="entry name" value="TNASE_3"/>
    <property type="match status" value="1"/>
</dbReference>
<reference evidence="2" key="1">
    <citation type="submission" date="2018-06" db="EMBL/GenBank/DDBJ databases">
        <authorList>
            <person name="Zhirakovskaya E."/>
        </authorList>
    </citation>
    <scope>NUCLEOTIDE SEQUENCE</scope>
</reference>
<dbReference type="InterPro" id="IPR035437">
    <property type="entry name" value="SNase_OB-fold_sf"/>
</dbReference>
<dbReference type="AlphaFoldDB" id="A0A3B0T0M6"/>
<dbReference type="Gene3D" id="2.40.50.90">
    <property type="match status" value="1"/>
</dbReference>
<dbReference type="InterPro" id="IPR016071">
    <property type="entry name" value="Staphylococal_nuclease_OB-fold"/>
</dbReference>
<dbReference type="Pfam" id="PF00565">
    <property type="entry name" value="SNase"/>
    <property type="match status" value="1"/>
</dbReference>
<feature type="domain" description="TNase-like" evidence="1">
    <location>
        <begin position="65"/>
        <end position="177"/>
    </location>
</feature>
<dbReference type="EMBL" id="UOEN01000010">
    <property type="protein sequence ID" value="VAW11448.1"/>
    <property type="molecule type" value="Genomic_DNA"/>
</dbReference>